<dbReference type="InterPro" id="IPR035069">
    <property type="entry name" value="TTHA1013/TTHA0281-like"/>
</dbReference>
<dbReference type="RefSeq" id="WP_002844467.1">
    <property type="nucleotide sequence ID" value="NZ_ADJN01000065.1"/>
</dbReference>
<accession>D3MU54</accession>
<dbReference type="AlphaFoldDB" id="D3MU54"/>
<gene>
    <name evidence="1" type="ORF">HMPREF0631_1360</name>
</gene>
<organism evidence="1 2">
    <name type="scientific">Peptostreptococcus anaerobius 653-L</name>
    <dbReference type="NCBI Taxonomy" id="596329"/>
    <lineage>
        <taxon>Bacteria</taxon>
        <taxon>Bacillati</taxon>
        <taxon>Bacillota</taxon>
        <taxon>Clostridia</taxon>
        <taxon>Peptostreptococcales</taxon>
        <taxon>Peptostreptococcaceae</taxon>
        <taxon>Peptostreptococcus</taxon>
    </lineage>
</organism>
<comment type="caution">
    <text evidence="1">The sequence shown here is derived from an EMBL/GenBank/DDBJ whole genome shotgun (WGS) entry which is preliminary data.</text>
</comment>
<dbReference type="SUPFAM" id="SSF143100">
    <property type="entry name" value="TTHA1013/TTHA0281-like"/>
    <property type="match status" value="1"/>
</dbReference>
<evidence type="ECO:0000313" key="1">
    <source>
        <dbReference type="EMBL" id="EFD04346.1"/>
    </source>
</evidence>
<dbReference type="Gene3D" id="3.30.160.250">
    <property type="match status" value="1"/>
</dbReference>
<name>D3MU54_9FIRM</name>
<keyword evidence="2" id="KW-1185">Reference proteome</keyword>
<sequence length="89" mass="10465">MKKVFTYPIVAREVEKDWIIYIPDFEMFGGVTQAKRTRDIRKMAADYIEVAIKELHESCESIPKASKIKDVKRDDSTDYRMYVSVEIDL</sequence>
<dbReference type="Proteomes" id="UP000004206">
    <property type="component" value="Unassembled WGS sequence"/>
</dbReference>
<reference evidence="1 2" key="1">
    <citation type="submission" date="2010-01" db="EMBL/GenBank/DDBJ databases">
        <authorList>
            <person name="Dodson R."/>
            <person name="Madupu R."/>
            <person name="Durkin A.S."/>
            <person name="Torralba M."/>
            <person name="Methe B."/>
            <person name="Sutton G.G."/>
            <person name="Strausberg R.L."/>
            <person name="Nelson K.E."/>
        </authorList>
    </citation>
    <scope>NUCLEOTIDE SEQUENCE [LARGE SCALE GENOMIC DNA]</scope>
    <source>
        <strain evidence="1 2">653-L</strain>
    </source>
</reference>
<protein>
    <recommendedName>
        <fullName evidence="3">HicB-like antitoxin of toxin-antitoxin system domain-containing protein</fullName>
    </recommendedName>
</protein>
<evidence type="ECO:0000313" key="2">
    <source>
        <dbReference type="Proteomes" id="UP000004206"/>
    </source>
</evidence>
<dbReference type="EMBL" id="ADJN01000065">
    <property type="protein sequence ID" value="EFD04346.1"/>
    <property type="molecule type" value="Genomic_DNA"/>
</dbReference>
<proteinExistence type="predicted"/>
<evidence type="ECO:0008006" key="3">
    <source>
        <dbReference type="Google" id="ProtNLM"/>
    </source>
</evidence>
<dbReference type="GeneID" id="79843462"/>